<evidence type="ECO:0000313" key="2">
    <source>
        <dbReference type="EMBL" id="MDT3426231.1"/>
    </source>
</evidence>
<feature type="region of interest" description="Disordered" evidence="1">
    <location>
        <begin position="1"/>
        <end position="20"/>
    </location>
</feature>
<protein>
    <submittedName>
        <fullName evidence="2">Uncharacterized protein</fullName>
    </submittedName>
</protein>
<evidence type="ECO:0000256" key="1">
    <source>
        <dbReference type="SAM" id="MobiDB-lite"/>
    </source>
</evidence>
<dbReference type="Pfam" id="PF18934">
    <property type="entry name" value="DUF5682"/>
    <property type="match status" value="1"/>
</dbReference>
<proteinExistence type="predicted"/>
<keyword evidence="3" id="KW-1185">Reference proteome</keyword>
<accession>A0ABU3H683</accession>
<gene>
    <name evidence="2" type="ORF">J2Z22_001757</name>
</gene>
<dbReference type="EMBL" id="JAUSUY010000006">
    <property type="protein sequence ID" value="MDT3426231.1"/>
    <property type="molecule type" value="Genomic_DNA"/>
</dbReference>
<dbReference type="RefSeq" id="WP_312000943.1">
    <property type="nucleotide sequence ID" value="NZ_JAUSUY010000006.1"/>
</dbReference>
<reference evidence="2 3" key="1">
    <citation type="submission" date="2023-07" db="EMBL/GenBank/DDBJ databases">
        <title>Genomic Encyclopedia of Type Strains, Phase IV (KMG-IV): sequencing the most valuable type-strain genomes for metagenomic binning, comparative biology and taxonomic classification.</title>
        <authorList>
            <person name="Goeker M."/>
        </authorList>
    </citation>
    <scope>NUCLEOTIDE SEQUENCE [LARGE SCALE GENOMIC DNA]</scope>
    <source>
        <strain evidence="2 3">T98</strain>
    </source>
</reference>
<dbReference type="Proteomes" id="UP001248709">
    <property type="component" value="Unassembled WGS sequence"/>
</dbReference>
<dbReference type="InterPro" id="IPR043737">
    <property type="entry name" value="DUF5682"/>
</dbReference>
<name>A0ABU3H683_9BACL</name>
<sequence length="793" mass="87226">MSAGNDEAARQLGGPNDRETRKSGIHIFGVRHLSPGGAWHLLQLLDAVRPTAVLIEGPSDATSQIPHLSNEATRPPVAILAYTEELPVRTAVWPLAVYSPEYQAMLWARRNGAESRFIDLPSSVMLALQEREIDETVEPSPKSRAFAEGSETGNSGLSLYETFARLHGEPDYETYWERHFEHNLNSDAYRRAILAFSSGMRGLMEETERRERTGEHAVNAVREAYMARCIQETVQDGHRPDKIVVVCGAYHAAALTDPDLAMKDEELKMLPVRGAKLTLMPYSYYRLSSLSGYGAGNEAPHYFGMMWEAITSGSLSQLPHRYLSAAALHLREAGTHRSTAEVIEAVRLAEALASLHSGSAPALRDLRDAARTLLGHGELAPVAEALVQLDIGTEIGELAEGVSQTPIQDDLARELKALKLEKYRSAVAGELTLDLRENRRASTEAAARLDLRRSRLLHRLELLDIGFAKLRPSGQDSATWKEEWILQWTPESEIRLVEATLLGETVELACAYALQRKVEASAALDEASKRIAEACLCGLTAQMLAGLQTLQRLSSDSRDVVAIAAAASDLSVVMSYGTLRRVDTEPLGPLLEQLFLRGCLFLEEAAGCNDEAAAGLAAAISELNAVAQRHSEGVDEALWVRSLGGLAMRDDRNPKLSGLACAILLERGELSAEEAGAEVSRRLSPGISPELGAGWFEGLAMRNRYALLSRLSLWEELDRYIAGLDEEQFRRALVFLRRAFSSFSPREKTMAAELLGELWGVDVEQAAEVVTGELREDENAMIEELNEFDFEDF</sequence>
<organism evidence="2 3">
    <name type="scientific">Paenibacillus forsythiae</name>
    <dbReference type="NCBI Taxonomy" id="365616"/>
    <lineage>
        <taxon>Bacteria</taxon>
        <taxon>Bacillati</taxon>
        <taxon>Bacillota</taxon>
        <taxon>Bacilli</taxon>
        <taxon>Bacillales</taxon>
        <taxon>Paenibacillaceae</taxon>
        <taxon>Paenibacillus</taxon>
    </lineage>
</organism>
<evidence type="ECO:0000313" key="3">
    <source>
        <dbReference type="Proteomes" id="UP001248709"/>
    </source>
</evidence>
<comment type="caution">
    <text evidence="2">The sequence shown here is derived from an EMBL/GenBank/DDBJ whole genome shotgun (WGS) entry which is preliminary data.</text>
</comment>